<keyword evidence="3" id="KW-1133">Transmembrane helix</keyword>
<keyword evidence="5" id="KW-1185">Reference proteome</keyword>
<dbReference type="Pfam" id="PF19127">
    <property type="entry name" value="Choline_bind_3"/>
    <property type="match status" value="1"/>
</dbReference>
<feature type="repeat" description="Cell wall-binding" evidence="2">
    <location>
        <begin position="324"/>
        <end position="343"/>
    </location>
</feature>
<sequence length="423" mass="49922">MNKNTKRIIVAIIIINVFNIFVPRNHFNLINKKTVYASEVNNDILISLRTPFFIGRNFGQDDNIFLNQSFSDRNLYNITVSKLLDKVTLKCICNKENSKIIIDGQTVTENSIKNRIYEKQVILGKNKNIFNIRFENKNGTVNNYKAAIYKKDDLKFNKTEDIKLKNIILNDGNIEFKLDASKKDNYYYLDLDKSIKSILIKVEPENLKDIVRINGVIIDPTFEREIYLDLELKEIEIEVQDSKNINCRNTYVLNMKPKYDQWFNEDGNLYRYDSNGKLIMNDWYIERINLNKNWYYLGENGIALKEWLYNNKKWYHFGDDGIMEKGWKYINGLWYYFNEDGAMKTGWLKYNGTWYYLQSSGAMKIGWLNDNGLWYYMSSLGAMKIGWLKDKDNIWYYLNTDGAMVKSSVVDSYVLGSNGVWIK</sequence>
<gene>
    <name evidence="4" type="ORF">KYD98_05200</name>
</gene>
<evidence type="ECO:0000256" key="1">
    <source>
        <dbReference type="ARBA" id="ARBA00022737"/>
    </source>
</evidence>
<evidence type="ECO:0000256" key="3">
    <source>
        <dbReference type="SAM" id="Phobius"/>
    </source>
</evidence>
<dbReference type="EMBL" id="JAHXPT010000003">
    <property type="protein sequence ID" value="MBW6409480.1"/>
    <property type="molecule type" value="Genomic_DNA"/>
</dbReference>
<name>A0ABS7ALE4_9CLOT</name>
<evidence type="ECO:0000256" key="2">
    <source>
        <dbReference type="PROSITE-ProRule" id="PRU00591"/>
    </source>
</evidence>
<comment type="caution">
    <text evidence="4">The sequence shown here is derived from an EMBL/GenBank/DDBJ whole genome shotgun (WGS) entry which is preliminary data.</text>
</comment>
<proteinExistence type="predicted"/>
<protein>
    <submittedName>
        <fullName evidence="4">Cadherin-like beta sandwich domain-containing protein</fullName>
    </submittedName>
</protein>
<keyword evidence="3" id="KW-0812">Transmembrane</keyword>
<evidence type="ECO:0000313" key="5">
    <source>
        <dbReference type="Proteomes" id="UP001519921"/>
    </source>
</evidence>
<dbReference type="Proteomes" id="UP001519921">
    <property type="component" value="Unassembled WGS sequence"/>
</dbReference>
<dbReference type="RefSeq" id="WP_219778539.1">
    <property type="nucleotide sequence ID" value="NZ_JAHXPT010000003.1"/>
</dbReference>
<feature type="transmembrane region" description="Helical" evidence="3">
    <location>
        <begin position="7"/>
        <end position="23"/>
    </location>
</feature>
<dbReference type="InterPro" id="IPR018337">
    <property type="entry name" value="Cell_wall/Cho-bd_repeat"/>
</dbReference>
<dbReference type="SUPFAM" id="SSF69360">
    <property type="entry name" value="Cell wall binding repeat"/>
    <property type="match status" value="1"/>
</dbReference>
<keyword evidence="1" id="KW-0677">Repeat</keyword>
<keyword evidence="3" id="KW-0472">Membrane</keyword>
<evidence type="ECO:0000313" key="4">
    <source>
        <dbReference type="EMBL" id="MBW6409480.1"/>
    </source>
</evidence>
<dbReference type="PROSITE" id="PS51170">
    <property type="entry name" value="CW"/>
    <property type="match status" value="4"/>
</dbReference>
<feature type="repeat" description="Cell wall-binding" evidence="2">
    <location>
        <begin position="364"/>
        <end position="383"/>
    </location>
</feature>
<feature type="repeat" description="Cell wall-binding" evidence="2">
    <location>
        <begin position="384"/>
        <end position="404"/>
    </location>
</feature>
<feature type="repeat" description="Cell wall-binding" evidence="2">
    <location>
        <begin position="344"/>
        <end position="363"/>
    </location>
</feature>
<dbReference type="Gene3D" id="2.10.270.10">
    <property type="entry name" value="Cholin Binding"/>
    <property type="match status" value="2"/>
</dbReference>
<accession>A0ABS7ALE4</accession>
<dbReference type="Pfam" id="PF01473">
    <property type="entry name" value="Choline_bind_1"/>
    <property type="match status" value="4"/>
</dbReference>
<organism evidence="4 5">
    <name type="scientific">Clostridium weizhouense</name>
    <dbReference type="NCBI Taxonomy" id="2859781"/>
    <lineage>
        <taxon>Bacteria</taxon>
        <taxon>Bacillati</taxon>
        <taxon>Bacillota</taxon>
        <taxon>Clostridia</taxon>
        <taxon>Eubacteriales</taxon>
        <taxon>Clostridiaceae</taxon>
        <taxon>Clostridium</taxon>
    </lineage>
</organism>
<reference evidence="4 5" key="1">
    <citation type="submission" date="2021-07" db="EMBL/GenBank/DDBJ databases">
        <title>Clostridium weizhouense sp. nov., an anaerobic bacterium isolated from activated sludge of Petroleum wastewater.</title>
        <authorList>
            <person name="Li Q."/>
        </authorList>
    </citation>
    <scope>NUCLEOTIDE SEQUENCE [LARGE SCALE GENOMIC DNA]</scope>
    <source>
        <strain evidence="4 5">YB-6</strain>
    </source>
</reference>